<dbReference type="EMBL" id="JALBUF010000027">
    <property type="protein sequence ID" value="MCI0184816.1"/>
    <property type="molecule type" value="Genomic_DNA"/>
</dbReference>
<protein>
    <submittedName>
        <fullName evidence="1">Uncharacterized protein</fullName>
    </submittedName>
</protein>
<keyword evidence="2" id="KW-1185">Reference proteome</keyword>
<dbReference type="RefSeq" id="WP_241716786.1">
    <property type="nucleotide sequence ID" value="NZ_JALBUF010000027.1"/>
</dbReference>
<dbReference type="Proteomes" id="UP001139263">
    <property type="component" value="Unassembled WGS sequence"/>
</dbReference>
<reference evidence="1" key="1">
    <citation type="submission" date="2022-03" db="EMBL/GenBank/DDBJ databases">
        <title>Draft Genome Sequence of Firmicute Strain S0AB, a Heterotrophic Iron/Sulfur-Oxidizing Extreme Acidophile.</title>
        <authorList>
            <person name="Vergara E."/>
            <person name="Pakostova E."/>
            <person name="Johnson D.B."/>
            <person name="Holmes D.S."/>
        </authorList>
    </citation>
    <scope>NUCLEOTIDE SEQUENCE</scope>
    <source>
        <strain evidence="1">S0AB</strain>
    </source>
</reference>
<accession>A0A9X1VAS2</accession>
<sequence>MTEQSRDHDLQFLTERRHEIFNGKNQYLAILRGKIKVPTLTDTDDEFDEGVLSFGQFVAHKAQALGLTMRELSSVVQISMDDIIRIYDDVLFPWDLTPVILNKMAQRFNVPLSDFISVVRNHPLLDDSLRARLPQQTIAARTHHTLDANLRKNELIETQISIQRHREIRKRDAFILDLQRNN</sequence>
<gene>
    <name evidence="1" type="ORF">MM817_03113</name>
</gene>
<comment type="caution">
    <text evidence="1">The sequence shown here is derived from an EMBL/GenBank/DDBJ whole genome shotgun (WGS) entry which is preliminary data.</text>
</comment>
<proteinExistence type="predicted"/>
<dbReference type="AlphaFoldDB" id="A0A9X1VAS2"/>
<organism evidence="1 2">
    <name type="scientific">Sulfoacidibacillus ferrooxidans</name>
    <dbReference type="NCBI Taxonomy" id="2005001"/>
    <lineage>
        <taxon>Bacteria</taxon>
        <taxon>Bacillati</taxon>
        <taxon>Bacillota</taxon>
        <taxon>Bacilli</taxon>
        <taxon>Bacillales</taxon>
        <taxon>Alicyclobacillaceae</taxon>
        <taxon>Sulfoacidibacillus</taxon>
    </lineage>
</organism>
<name>A0A9X1VAS2_9BACL</name>
<evidence type="ECO:0000313" key="2">
    <source>
        <dbReference type="Proteomes" id="UP001139263"/>
    </source>
</evidence>
<evidence type="ECO:0000313" key="1">
    <source>
        <dbReference type="EMBL" id="MCI0184816.1"/>
    </source>
</evidence>